<evidence type="ECO:0000313" key="2">
    <source>
        <dbReference type="EMBL" id="MDR6598160.1"/>
    </source>
</evidence>
<dbReference type="InterPro" id="IPR011335">
    <property type="entry name" value="Restrct_endonuc-II-like"/>
</dbReference>
<evidence type="ECO:0000259" key="1">
    <source>
        <dbReference type="Pfam" id="PF05685"/>
    </source>
</evidence>
<dbReference type="GO" id="GO:0004519">
    <property type="term" value="F:endonuclease activity"/>
    <property type="evidence" value="ECO:0007669"/>
    <property type="project" value="UniProtKB-KW"/>
</dbReference>
<protein>
    <submittedName>
        <fullName evidence="2">Uma2 family endonuclease</fullName>
    </submittedName>
</protein>
<keyword evidence="3" id="KW-1185">Reference proteome</keyword>
<dbReference type="InterPro" id="IPR012296">
    <property type="entry name" value="Nuclease_put_TT1808"/>
</dbReference>
<keyword evidence="2" id="KW-0540">Nuclease</keyword>
<dbReference type="RefSeq" id="WP_310312309.1">
    <property type="nucleotide sequence ID" value="NZ_BAAAXB010000001.1"/>
</dbReference>
<dbReference type="PANTHER" id="PTHR35400">
    <property type="entry name" value="SLR1083 PROTEIN"/>
    <property type="match status" value="1"/>
</dbReference>
<dbReference type="PANTHER" id="PTHR35400:SF3">
    <property type="entry name" value="SLL1072 PROTEIN"/>
    <property type="match status" value="1"/>
</dbReference>
<reference evidence="2 3" key="1">
    <citation type="submission" date="2023-07" db="EMBL/GenBank/DDBJ databases">
        <title>Sequencing the genomes of 1000 actinobacteria strains.</title>
        <authorList>
            <person name="Klenk H.-P."/>
        </authorList>
    </citation>
    <scope>NUCLEOTIDE SEQUENCE [LARGE SCALE GENOMIC DNA]</scope>
    <source>
        <strain evidence="2 3">DSM 43749</strain>
    </source>
</reference>
<sequence length="188" mass="21525">MTASPDWTRPPREEGWFAEDLDRLHGAPRHIELIDGALVHMMAPQRFWHGYVIDMLVSAFRAQAPHGIHVARELTVRLDLHNRPEPDIIVTRSPFARGQTWAEPADVLLAVEVVSPESAERDRTIKPRKYAQAGIAHFWRVEEDDRTVTVHVHELEGSGKRYREVGVFDDELVLSAPFDIKLRLTELT</sequence>
<evidence type="ECO:0000313" key="3">
    <source>
        <dbReference type="Proteomes" id="UP001268819"/>
    </source>
</evidence>
<dbReference type="InterPro" id="IPR008538">
    <property type="entry name" value="Uma2"/>
</dbReference>
<proteinExistence type="predicted"/>
<dbReference type="Gene3D" id="3.90.1570.10">
    <property type="entry name" value="tt1808, chain A"/>
    <property type="match status" value="1"/>
</dbReference>
<dbReference type="CDD" id="cd06260">
    <property type="entry name" value="DUF820-like"/>
    <property type="match status" value="1"/>
</dbReference>
<keyword evidence="2" id="KW-0378">Hydrolase</keyword>
<accession>A0ABU1Q5J3</accession>
<feature type="domain" description="Putative restriction endonuclease" evidence="1">
    <location>
        <begin position="19"/>
        <end position="179"/>
    </location>
</feature>
<dbReference type="Pfam" id="PF05685">
    <property type="entry name" value="Uma2"/>
    <property type="match status" value="1"/>
</dbReference>
<gene>
    <name evidence="2" type="ORF">J2S66_006544</name>
</gene>
<comment type="caution">
    <text evidence="2">The sequence shown here is derived from an EMBL/GenBank/DDBJ whole genome shotgun (WGS) entry which is preliminary data.</text>
</comment>
<keyword evidence="2" id="KW-0255">Endonuclease</keyword>
<dbReference type="SUPFAM" id="SSF52980">
    <property type="entry name" value="Restriction endonuclease-like"/>
    <property type="match status" value="1"/>
</dbReference>
<dbReference type="EMBL" id="JAVDSG010000001">
    <property type="protein sequence ID" value="MDR6598160.1"/>
    <property type="molecule type" value="Genomic_DNA"/>
</dbReference>
<organism evidence="2 3">
    <name type="scientific">Saccharothrix longispora</name>
    <dbReference type="NCBI Taxonomy" id="33920"/>
    <lineage>
        <taxon>Bacteria</taxon>
        <taxon>Bacillati</taxon>
        <taxon>Actinomycetota</taxon>
        <taxon>Actinomycetes</taxon>
        <taxon>Pseudonocardiales</taxon>
        <taxon>Pseudonocardiaceae</taxon>
        <taxon>Saccharothrix</taxon>
    </lineage>
</organism>
<dbReference type="Proteomes" id="UP001268819">
    <property type="component" value="Unassembled WGS sequence"/>
</dbReference>
<name>A0ABU1Q5J3_9PSEU</name>